<organism evidence="12 13">
    <name type="scientific">Geomonas propionica</name>
    <dbReference type="NCBI Taxonomy" id="2798582"/>
    <lineage>
        <taxon>Bacteria</taxon>
        <taxon>Pseudomonadati</taxon>
        <taxon>Thermodesulfobacteriota</taxon>
        <taxon>Desulfuromonadia</taxon>
        <taxon>Geobacterales</taxon>
        <taxon>Geobacteraceae</taxon>
        <taxon>Geomonas</taxon>
    </lineage>
</organism>
<evidence type="ECO:0000256" key="10">
    <source>
        <dbReference type="RuleBase" id="RU364116"/>
    </source>
</evidence>
<keyword evidence="10" id="KW-0963">Cytoplasm</keyword>
<dbReference type="SMART" id="SM00729">
    <property type="entry name" value="Elp3"/>
    <property type="match status" value="1"/>
</dbReference>
<dbReference type="PANTHER" id="PTHR13932:SF5">
    <property type="entry name" value="RADICAL S-ADENOSYL METHIONINE DOMAIN-CONTAINING PROTEIN 1, MITOCHONDRIAL"/>
    <property type="match status" value="1"/>
</dbReference>
<keyword evidence="6 10" id="KW-0479">Metal-binding</keyword>
<dbReference type="InterPro" id="IPR013785">
    <property type="entry name" value="Aldolase_TIM"/>
</dbReference>
<dbReference type="SFLD" id="SFLDF00288">
    <property type="entry name" value="HemN-like__clustered_with_nucl"/>
    <property type="match status" value="1"/>
</dbReference>
<comment type="function">
    <text evidence="10">Probably acts as a heme chaperone, transferring heme to an unknown acceptor. Binds one molecule of heme per monomer, possibly covalently. Binds 1 [4Fe-4S] cluster. The cluster is coordinated with 3 cysteines and an exchangeable S-adenosyl-L-methionine.</text>
</comment>
<keyword evidence="9 10" id="KW-0143">Chaperone</keyword>
<keyword evidence="5 10" id="KW-0949">S-adenosyl-L-methionine</keyword>
<comment type="similarity">
    <text evidence="2">Belongs to the anaerobic coproporphyrinogen-III oxidase family. HemW subfamily.</text>
</comment>
<proteinExistence type="inferred from homology"/>
<evidence type="ECO:0000256" key="3">
    <source>
        <dbReference type="ARBA" id="ARBA00017228"/>
    </source>
</evidence>
<keyword evidence="4 10" id="KW-0349">Heme</keyword>
<dbReference type="InterPro" id="IPR006638">
    <property type="entry name" value="Elp3/MiaA/NifB-like_rSAM"/>
</dbReference>
<dbReference type="Proteomes" id="UP000641025">
    <property type="component" value="Unassembled WGS sequence"/>
</dbReference>
<gene>
    <name evidence="12" type="primary">hemW</name>
    <name evidence="12" type="ORF">JFN90_15400</name>
</gene>
<keyword evidence="10" id="KW-0004">4Fe-4S</keyword>
<dbReference type="SFLD" id="SFLDF00562">
    <property type="entry name" value="HemN-like__clustered_with_heat"/>
    <property type="match status" value="1"/>
</dbReference>
<evidence type="ECO:0000256" key="7">
    <source>
        <dbReference type="ARBA" id="ARBA00023004"/>
    </source>
</evidence>
<dbReference type="InterPro" id="IPR007197">
    <property type="entry name" value="rSAM"/>
</dbReference>
<dbReference type="EMBL" id="JAEMHK010000012">
    <property type="protein sequence ID" value="MBJ6801516.1"/>
    <property type="molecule type" value="Genomic_DNA"/>
</dbReference>
<dbReference type="NCBIfam" id="TIGR00539">
    <property type="entry name" value="hemN_rel"/>
    <property type="match status" value="1"/>
</dbReference>
<dbReference type="InterPro" id="IPR004559">
    <property type="entry name" value="HemW-like"/>
</dbReference>
<evidence type="ECO:0000256" key="4">
    <source>
        <dbReference type="ARBA" id="ARBA00022617"/>
    </source>
</evidence>
<evidence type="ECO:0000256" key="6">
    <source>
        <dbReference type="ARBA" id="ARBA00022723"/>
    </source>
</evidence>
<comment type="caution">
    <text evidence="12">The sequence shown here is derived from an EMBL/GenBank/DDBJ whole genome shotgun (WGS) entry which is preliminary data.</text>
</comment>
<feature type="domain" description="Radical SAM core" evidence="11">
    <location>
        <begin position="1"/>
        <end position="231"/>
    </location>
</feature>
<evidence type="ECO:0000256" key="8">
    <source>
        <dbReference type="ARBA" id="ARBA00023014"/>
    </source>
</evidence>
<accession>A0ABS0YUC3</accession>
<protein>
    <recommendedName>
        <fullName evidence="3 10">Heme chaperone HemW</fullName>
    </recommendedName>
</protein>
<dbReference type="SFLD" id="SFLDS00029">
    <property type="entry name" value="Radical_SAM"/>
    <property type="match status" value="1"/>
</dbReference>
<keyword evidence="13" id="KW-1185">Reference proteome</keyword>
<dbReference type="InterPro" id="IPR058240">
    <property type="entry name" value="rSAM_sf"/>
</dbReference>
<dbReference type="Gene3D" id="3.20.20.70">
    <property type="entry name" value="Aldolase class I"/>
    <property type="match status" value="1"/>
</dbReference>
<evidence type="ECO:0000256" key="9">
    <source>
        <dbReference type="ARBA" id="ARBA00023186"/>
    </source>
</evidence>
<comment type="subcellular location">
    <subcellularLocation>
        <location evidence="10">Cytoplasm</location>
    </subcellularLocation>
</comment>
<dbReference type="InterPro" id="IPR034505">
    <property type="entry name" value="Coproporphyrinogen-III_oxidase"/>
</dbReference>
<evidence type="ECO:0000313" key="13">
    <source>
        <dbReference type="Proteomes" id="UP000641025"/>
    </source>
</evidence>
<evidence type="ECO:0000256" key="2">
    <source>
        <dbReference type="ARBA" id="ARBA00006100"/>
    </source>
</evidence>
<evidence type="ECO:0000256" key="5">
    <source>
        <dbReference type="ARBA" id="ARBA00022691"/>
    </source>
</evidence>
<dbReference type="PANTHER" id="PTHR13932">
    <property type="entry name" value="COPROPORPHYRINIGEN III OXIDASE"/>
    <property type="match status" value="1"/>
</dbReference>
<dbReference type="InterPro" id="IPR010723">
    <property type="entry name" value="HemN_C"/>
</dbReference>
<comment type="cofactor">
    <cofactor evidence="1">
        <name>[4Fe-4S] cluster</name>
        <dbReference type="ChEBI" id="CHEBI:49883"/>
    </cofactor>
</comment>
<evidence type="ECO:0000259" key="11">
    <source>
        <dbReference type="PROSITE" id="PS51918"/>
    </source>
</evidence>
<dbReference type="Pfam" id="PF04055">
    <property type="entry name" value="Radical_SAM"/>
    <property type="match status" value="1"/>
</dbReference>
<name>A0ABS0YUC3_9BACT</name>
<dbReference type="RefSeq" id="WP_199396015.1">
    <property type="nucleotide sequence ID" value="NZ_JAEMHK010000012.1"/>
</dbReference>
<evidence type="ECO:0000313" key="12">
    <source>
        <dbReference type="EMBL" id="MBJ6801516.1"/>
    </source>
</evidence>
<keyword evidence="7 10" id="KW-0408">Iron</keyword>
<dbReference type="SFLD" id="SFLDG01065">
    <property type="entry name" value="anaerobic_coproporphyrinogen-I"/>
    <property type="match status" value="1"/>
</dbReference>
<evidence type="ECO:0000256" key="1">
    <source>
        <dbReference type="ARBA" id="ARBA00001966"/>
    </source>
</evidence>
<dbReference type="PROSITE" id="PS51918">
    <property type="entry name" value="RADICAL_SAM"/>
    <property type="match status" value="1"/>
</dbReference>
<reference evidence="12 13" key="1">
    <citation type="submission" date="2020-12" db="EMBL/GenBank/DDBJ databases">
        <title>Geomonas sp. Red259, isolated from paddy soil.</title>
        <authorList>
            <person name="Xu Z."/>
            <person name="Zhang Z."/>
            <person name="Masuda Y."/>
            <person name="Itoh H."/>
            <person name="Senoo K."/>
        </authorList>
    </citation>
    <scope>NUCLEOTIDE SEQUENCE [LARGE SCALE GENOMIC DNA]</scope>
    <source>
        <strain evidence="12 13">Red259</strain>
    </source>
</reference>
<keyword evidence="8 10" id="KW-0411">Iron-sulfur</keyword>
<sequence>MRAGLYIHFPFCLKKCLYCDFNSTAWSGAELDGYVELLLREMELRQEALPEPVQAPTLYLGGGTPSLMVPELVGRLIEQAALRFGLEQGAEVTLEANPGTLTPERLAGYRAAGVNRLSLGIQSFEERLLERLGRAHSVPQALAAFDQARRAGFDNISIDLMHSLPGQTLEDWRAALAQGIALAPEHVSAYALSIEEGTPFEKLYQGGELVLPGEEEAARMFETTAELLTGAGYLHYEISNFGRPGRFSRHNQSYWSRQSYLGFGSGAHSFWNPDGLGRRWNNAADLDDYRTALAAGLLPERDEVQLSLQDAVAESFFLGLRVLSGLDLAPIKACFGEDALAGQLAEVERLQQAGLLVADGGRIRLADSSVIIANSIFSRFL</sequence>
<dbReference type="SUPFAM" id="SSF102114">
    <property type="entry name" value="Radical SAM enzymes"/>
    <property type="match status" value="1"/>
</dbReference>
<dbReference type="Pfam" id="PF06969">
    <property type="entry name" value="HemN_C"/>
    <property type="match status" value="1"/>
</dbReference>